<evidence type="ECO:0000256" key="2">
    <source>
        <dbReference type="SAM" id="SignalP"/>
    </source>
</evidence>
<proteinExistence type="predicted"/>
<dbReference type="EMBL" id="FTOQ01000001">
    <property type="protein sequence ID" value="SIS54768.1"/>
    <property type="molecule type" value="Genomic_DNA"/>
</dbReference>
<dbReference type="STRING" id="633194.SAMN05421759_101343"/>
<evidence type="ECO:0000313" key="3">
    <source>
        <dbReference type="EMBL" id="SIS54768.1"/>
    </source>
</evidence>
<keyword evidence="4" id="KW-1185">Reference proteome</keyword>
<dbReference type="Proteomes" id="UP000186684">
    <property type="component" value="Unassembled WGS sequence"/>
</dbReference>
<dbReference type="AlphaFoldDB" id="A0A1N7JZL8"/>
<name>A0A1N7JZL8_9RHOB</name>
<evidence type="ECO:0000313" key="4">
    <source>
        <dbReference type="Proteomes" id="UP000186684"/>
    </source>
</evidence>
<accession>A0A1N7JZL8</accession>
<dbReference type="InterPro" id="IPR021395">
    <property type="entry name" value="DUF3035"/>
</dbReference>
<dbReference type="PROSITE" id="PS51257">
    <property type="entry name" value="PROKAR_LIPOPROTEIN"/>
    <property type="match status" value="1"/>
</dbReference>
<feature type="signal peptide" evidence="2">
    <location>
        <begin position="1"/>
        <end position="16"/>
    </location>
</feature>
<gene>
    <name evidence="3" type="ORF">SAMN05421759_101343</name>
</gene>
<reference evidence="4" key="1">
    <citation type="submission" date="2017-01" db="EMBL/GenBank/DDBJ databases">
        <authorList>
            <person name="Varghese N."/>
            <person name="Submissions S."/>
        </authorList>
    </citation>
    <scope>NUCLEOTIDE SEQUENCE [LARGE SCALE GENOMIC DNA]</scope>
    <source>
        <strain evidence="4">DSM 29430</strain>
    </source>
</reference>
<organism evidence="3 4">
    <name type="scientific">Roseivivax lentus</name>
    <dbReference type="NCBI Taxonomy" id="633194"/>
    <lineage>
        <taxon>Bacteria</taxon>
        <taxon>Pseudomonadati</taxon>
        <taxon>Pseudomonadota</taxon>
        <taxon>Alphaproteobacteria</taxon>
        <taxon>Rhodobacterales</taxon>
        <taxon>Roseobacteraceae</taxon>
        <taxon>Roseivivax</taxon>
    </lineage>
</organism>
<protein>
    <submittedName>
        <fullName evidence="3">Beta-barrel assembly machine subunit BamF</fullName>
    </submittedName>
</protein>
<feature type="chain" id="PRO_5009943048" evidence="2">
    <location>
        <begin position="17"/>
        <end position="171"/>
    </location>
</feature>
<keyword evidence="2" id="KW-0732">Signal</keyword>
<evidence type="ECO:0000256" key="1">
    <source>
        <dbReference type="SAM" id="MobiDB-lite"/>
    </source>
</evidence>
<dbReference type="Pfam" id="PF11233">
    <property type="entry name" value="DUF3035"/>
    <property type="match status" value="1"/>
</dbReference>
<feature type="region of interest" description="Disordered" evidence="1">
    <location>
        <begin position="28"/>
        <end position="64"/>
    </location>
</feature>
<sequence>MRRVHFAILLSAVTLAACSNDTLRTLSRTDGTPEEFGIVPNQPLEQPPSFAELPPPRPGGTNRADQQPLGDAVAALGGNPAALNAGAVPAADGALLSAVGRFGTNGNIRAVIAEEDEAFRARARLFNWRLVPDNEYERAYRAQSLDPYLWLERVRQPGGNIATPSAPPPGG</sequence>